<dbReference type="AlphaFoldDB" id="A0A072V364"/>
<dbReference type="PANTHER" id="PTHR44259">
    <property type="entry name" value="OS07G0183000 PROTEIN-RELATED"/>
    <property type="match status" value="1"/>
</dbReference>
<reference evidence="2 5" key="2">
    <citation type="journal article" date="2014" name="BMC Genomics">
        <title>An improved genome release (version Mt4.0) for the model legume Medicago truncatula.</title>
        <authorList>
            <person name="Tang H."/>
            <person name="Krishnakumar V."/>
            <person name="Bidwell S."/>
            <person name="Rosen B."/>
            <person name="Chan A."/>
            <person name="Zhou S."/>
            <person name="Gentzbittel L."/>
            <person name="Childs K.L."/>
            <person name="Yandell M."/>
            <person name="Gundlach H."/>
            <person name="Mayer K.F."/>
            <person name="Schwartz D.C."/>
            <person name="Town C.D."/>
        </authorList>
    </citation>
    <scope>GENOME REANNOTATION</scope>
    <source>
        <strain evidence="2">A17</strain>
        <strain evidence="4 5">cv. Jemalong A17</strain>
    </source>
</reference>
<reference evidence="2 5" key="1">
    <citation type="journal article" date="2011" name="Nature">
        <title>The Medicago genome provides insight into the evolution of rhizobial symbioses.</title>
        <authorList>
            <person name="Young N.D."/>
            <person name="Debelle F."/>
            <person name="Oldroyd G.E."/>
            <person name="Geurts R."/>
            <person name="Cannon S.B."/>
            <person name="Udvardi M.K."/>
            <person name="Benedito V.A."/>
            <person name="Mayer K.F."/>
            <person name="Gouzy J."/>
            <person name="Schoof H."/>
            <person name="Van de Peer Y."/>
            <person name="Proost S."/>
            <person name="Cook D.R."/>
            <person name="Meyers B.C."/>
            <person name="Spannagl M."/>
            <person name="Cheung F."/>
            <person name="De Mita S."/>
            <person name="Krishnakumar V."/>
            <person name="Gundlach H."/>
            <person name="Zhou S."/>
            <person name="Mudge J."/>
            <person name="Bharti A.K."/>
            <person name="Murray J.D."/>
            <person name="Naoumkina M.A."/>
            <person name="Rosen B."/>
            <person name="Silverstein K.A."/>
            <person name="Tang H."/>
            <person name="Rombauts S."/>
            <person name="Zhao P.X."/>
            <person name="Zhou P."/>
            <person name="Barbe V."/>
            <person name="Bardou P."/>
            <person name="Bechner M."/>
            <person name="Bellec A."/>
            <person name="Berger A."/>
            <person name="Berges H."/>
            <person name="Bidwell S."/>
            <person name="Bisseling T."/>
            <person name="Choisne N."/>
            <person name="Couloux A."/>
            <person name="Denny R."/>
            <person name="Deshpande S."/>
            <person name="Dai X."/>
            <person name="Doyle J.J."/>
            <person name="Dudez A.M."/>
            <person name="Farmer A.D."/>
            <person name="Fouteau S."/>
            <person name="Franken C."/>
            <person name="Gibelin C."/>
            <person name="Gish J."/>
            <person name="Goldstein S."/>
            <person name="Gonzalez A.J."/>
            <person name="Green P.J."/>
            <person name="Hallab A."/>
            <person name="Hartog M."/>
            <person name="Hua A."/>
            <person name="Humphray S.J."/>
            <person name="Jeong D.H."/>
            <person name="Jing Y."/>
            <person name="Jocker A."/>
            <person name="Kenton S.M."/>
            <person name="Kim D.J."/>
            <person name="Klee K."/>
            <person name="Lai H."/>
            <person name="Lang C."/>
            <person name="Lin S."/>
            <person name="Macmil S.L."/>
            <person name="Magdelenat G."/>
            <person name="Matthews L."/>
            <person name="McCorrison J."/>
            <person name="Monaghan E.L."/>
            <person name="Mun J.H."/>
            <person name="Najar F.Z."/>
            <person name="Nicholson C."/>
            <person name="Noirot C."/>
            <person name="O'Bleness M."/>
            <person name="Paule C.R."/>
            <person name="Poulain J."/>
            <person name="Prion F."/>
            <person name="Qin B."/>
            <person name="Qu C."/>
            <person name="Retzel E.F."/>
            <person name="Riddle C."/>
            <person name="Sallet E."/>
            <person name="Samain S."/>
            <person name="Samson N."/>
            <person name="Sanders I."/>
            <person name="Saurat O."/>
            <person name="Scarpelli C."/>
            <person name="Schiex T."/>
            <person name="Segurens B."/>
            <person name="Severin A.J."/>
            <person name="Sherrier D.J."/>
            <person name="Shi R."/>
            <person name="Sims S."/>
            <person name="Singer S.R."/>
            <person name="Sinharoy S."/>
            <person name="Sterck L."/>
            <person name="Viollet A."/>
            <person name="Wang B.B."/>
            <person name="Wang K."/>
            <person name="Wang M."/>
            <person name="Wang X."/>
            <person name="Warfsmann J."/>
            <person name="Weissenbach J."/>
            <person name="White D.D."/>
            <person name="White J.D."/>
            <person name="Wiley G.B."/>
            <person name="Wincker P."/>
            <person name="Xing Y."/>
            <person name="Yang L."/>
            <person name="Yao Z."/>
            <person name="Ying F."/>
            <person name="Zhai J."/>
            <person name="Zhou L."/>
            <person name="Zuber A."/>
            <person name="Denarie J."/>
            <person name="Dixon R.A."/>
            <person name="May G.D."/>
            <person name="Schwartz D.C."/>
            <person name="Rogers J."/>
            <person name="Quetier F."/>
            <person name="Town C.D."/>
            <person name="Roe B.A."/>
        </authorList>
    </citation>
    <scope>NUCLEOTIDE SEQUENCE [LARGE SCALE GENOMIC DNA]</scope>
    <source>
        <strain evidence="2">A17</strain>
        <strain evidence="4 5">cv. Jemalong A17</strain>
    </source>
</reference>
<evidence type="ECO:0000313" key="2">
    <source>
        <dbReference type="EMBL" id="KEH36277.1"/>
    </source>
</evidence>
<dbReference type="Proteomes" id="UP000002051">
    <property type="component" value="Chromosome 3"/>
</dbReference>
<dbReference type="STRING" id="3880.A0A072V364"/>
<keyword evidence="2" id="KW-0436">Ligase</keyword>
<dbReference type="EMBL" id="PSQE01000003">
    <property type="protein sequence ID" value="RHN71197.1"/>
    <property type="molecule type" value="Genomic_DNA"/>
</dbReference>
<dbReference type="Pfam" id="PF03478">
    <property type="entry name" value="Beta-prop_KIB1-4"/>
    <property type="match status" value="1"/>
</dbReference>
<feature type="domain" description="KIB1-4 beta-propeller" evidence="1">
    <location>
        <begin position="80"/>
        <end position="375"/>
    </location>
</feature>
<gene>
    <name evidence="4" type="primary">25490282</name>
    <name evidence="2" type="ordered locus">MTR_3g114990</name>
    <name evidence="3" type="ORF">MtrunA17_Chr3g0143621</name>
</gene>
<dbReference type="OrthoDB" id="1337467at2759"/>
<reference evidence="3" key="4">
    <citation type="journal article" date="2018" name="Nat. Plants">
        <title>Whole-genome landscape of Medicago truncatula symbiotic genes.</title>
        <authorList>
            <person name="Pecrix Y."/>
            <person name="Gamas P."/>
            <person name="Carrere S."/>
        </authorList>
    </citation>
    <scope>NUCLEOTIDE SEQUENCE</scope>
    <source>
        <tissue evidence="3">Leaves</tissue>
    </source>
</reference>
<dbReference type="EnsemblPlants" id="KEH36277">
    <property type="protein sequence ID" value="KEH36277"/>
    <property type="gene ID" value="MTR_3g114990"/>
</dbReference>
<evidence type="ECO:0000259" key="1">
    <source>
        <dbReference type="Pfam" id="PF03478"/>
    </source>
</evidence>
<proteinExistence type="predicted"/>
<evidence type="ECO:0000313" key="3">
    <source>
        <dbReference type="EMBL" id="RHN71197.1"/>
    </source>
</evidence>
<evidence type="ECO:0000313" key="4">
    <source>
        <dbReference type="EnsemblPlants" id="KEH36277"/>
    </source>
</evidence>
<name>A0A072V364_MEDTR</name>
<dbReference type="GO" id="GO:0016874">
    <property type="term" value="F:ligase activity"/>
    <property type="evidence" value="ECO:0007669"/>
    <property type="project" value="UniProtKB-KW"/>
</dbReference>
<dbReference type="Proteomes" id="UP000265566">
    <property type="component" value="Chromosome 3"/>
</dbReference>
<dbReference type="EMBL" id="CM001219">
    <property type="protein sequence ID" value="KEH36277.1"/>
    <property type="molecule type" value="Genomic_DNA"/>
</dbReference>
<dbReference type="PANTHER" id="PTHR44259:SF114">
    <property type="entry name" value="OS06G0707300 PROTEIN"/>
    <property type="match status" value="1"/>
</dbReference>
<sequence length="410" mass="46957">MRVQTKPEEELNQGCEKTKMSVDWSELPPEIIQTISQKLTIYADYIRFRSISHTFLSSIPKTPHHLPPQLPCLLLSHQSFFNISTHKTHLFNLPLPSHRTRICASSHGWLIILNETPQIRLFNPLTCVTLFLPPIHTFPNVVSFDYSNIGREYSVTNDSYLRFFSLRQMCDDFIAKIVLSTSPSLSDEFVALAIVDGYSCNNLAFCKKGYDSWIFLTKKNDYYFWEDVVYYNGLFYAVSKGGTIAVCDVNSHRVSIFQMTVPVQFSGDIHYVVFSGEDMLLVNRVLEEDFSDEPNYDMLVYRTVGFTVFKMDWNAMAWNRIEALGDKALFVGVNSSMCFSAGDFVGCCGDCIYFTDDYSEDNHDDACGKHDFGIFRLYDGIIDPLLPSYSRNSYSRLECPLPIWISPNPC</sequence>
<dbReference type="Gramene" id="rna19849">
    <property type="protein sequence ID" value="RHN71197.1"/>
    <property type="gene ID" value="gene19849"/>
</dbReference>
<dbReference type="KEGG" id="mtr:25490282"/>
<dbReference type="InterPro" id="IPR005174">
    <property type="entry name" value="KIB1-4_b-propeller"/>
</dbReference>
<dbReference type="HOGENOM" id="CLU_019286_1_2_1"/>
<reference evidence="4" key="3">
    <citation type="submission" date="2015-04" db="UniProtKB">
        <authorList>
            <consortium name="EnsemblPlants"/>
        </authorList>
    </citation>
    <scope>IDENTIFICATION</scope>
    <source>
        <strain evidence="4">cv. Jemalong A17</strain>
    </source>
</reference>
<dbReference type="InterPro" id="IPR050942">
    <property type="entry name" value="F-box_BR-signaling"/>
</dbReference>
<accession>A0A072V364</accession>
<protein>
    <submittedName>
        <fullName evidence="2">Ubiquitin-protein ligase</fullName>
    </submittedName>
</protein>
<organism evidence="2 5">
    <name type="scientific">Medicago truncatula</name>
    <name type="common">Barrel medic</name>
    <name type="synonym">Medicago tribuloides</name>
    <dbReference type="NCBI Taxonomy" id="3880"/>
    <lineage>
        <taxon>Eukaryota</taxon>
        <taxon>Viridiplantae</taxon>
        <taxon>Streptophyta</taxon>
        <taxon>Embryophyta</taxon>
        <taxon>Tracheophyta</taxon>
        <taxon>Spermatophyta</taxon>
        <taxon>Magnoliopsida</taxon>
        <taxon>eudicotyledons</taxon>
        <taxon>Gunneridae</taxon>
        <taxon>Pentapetalae</taxon>
        <taxon>rosids</taxon>
        <taxon>fabids</taxon>
        <taxon>Fabales</taxon>
        <taxon>Fabaceae</taxon>
        <taxon>Papilionoideae</taxon>
        <taxon>50 kb inversion clade</taxon>
        <taxon>NPAAA clade</taxon>
        <taxon>Hologalegina</taxon>
        <taxon>IRL clade</taxon>
        <taxon>Trifolieae</taxon>
        <taxon>Medicago</taxon>
    </lineage>
</organism>
<keyword evidence="5" id="KW-1185">Reference proteome</keyword>
<evidence type="ECO:0000313" key="5">
    <source>
        <dbReference type="Proteomes" id="UP000002051"/>
    </source>
</evidence>